<dbReference type="Proteomes" id="UP000005707">
    <property type="component" value="Unassembled WGS sequence"/>
</dbReference>
<evidence type="ECO:0000313" key="2">
    <source>
        <dbReference type="EMBL" id="ERJ13529.1"/>
    </source>
</evidence>
<gene>
    <name evidence="2" type="primary">kapD</name>
    <name evidence="2" type="ORF">HLPCO_000180</name>
</gene>
<dbReference type="InParanoid" id="U2FRE6"/>
<dbReference type="EMBL" id="AFNU02000001">
    <property type="protein sequence ID" value="ERJ13529.1"/>
    <property type="molecule type" value="Genomic_DNA"/>
</dbReference>
<dbReference type="SUPFAM" id="SSF53098">
    <property type="entry name" value="Ribonuclease H-like"/>
    <property type="match status" value="1"/>
</dbReference>
<feature type="domain" description="Exonuclease" evidence="1">
    <location>
        <begin position="105"/>
        <end position="280"/>
    </location>
</feature>
<dbReference type="OrthoDB" id="159416at2"/>
<sequence>MLRKIHGQIHKVSKDYKVISIQIVNRLEYFYLQPRFVKKFRQYFYPGVFVSFECEEEKRKYRRRVVANVINFEKIIGNRYHRKFSYFDHGAVQKEIVAKLSKYRYRLFIDLEATMQRTKKEIDEIVQVGAILTDDENKEYFQYNEYLKPTKIKKISKRTFKFLGIDQDLIKSGISYMDFYNTFHELIKKYKPAIIVWGQNDRGFLKDSYRINEVAPLFDSNDIINLQVLHKEYFNINYELGLFNTYKIYGNESSEQKHNAFVDAYITKRVFNAFYDIAVNDVKINFKERLIESNIS</sequence>
<organism evidence="2 3">
    <name type="scientific">Haloplasma contractile SSD-17B</name>
    <dbReference type="NCBI Taxonomy" id="1033810"/>
    <lineage>
        <taxon>Bacteria</taxon>
        <taxon>Bacillati</taxon>
        <taxon>Mycoplasmatota</taxon>
        <taxon>Mollicutes</taxon>
        <taxon>Haloplasmatales</taxon>
        <taxon>Haloplasmataceae</taxon>
        <taxon>Haloplasma</taxon>
    </lineage>
</organism>
<dbReference type="AlphaFoldDB" id="U2FRE6"/>
<dbReference type="RefSeq" id="WP_008826366.1">
    <property type="nucleotide sequence ID" value="NZ_AFNU02000001.1"/>
</dbReference>
<dbReference type="InterPro" id="IPR012337">
    <property type="entry name" value="RNaseH-like_sf"/>
</dbReference>
<evidence type="ECO:0000313" key="3">
    <source>
        <dbReference type="Proteomes" id="UP000005707"/>
    </source>
</evidence>
<dbReference type="STRING" id="1033810.HLPCO_000180"/>
<dbReference type="Gene3D" id="3.30.420.10">
    <property type="entry name" value="Ribonuclease H-like superfamily/Ribonuclease H"/>
    <property type="match status" value="1"/>
</dbReference>
<reference evidence="2 3" key="1">
    <citation type="journal article" date="2011" name="J. Bacteriol.">
        <title>Genome sequence of Haloplasma contractile, an unusual contractile bacterium from a deep-sea anoxic brine lake.</title>
        <authorList>
            <person name="Antunes A."/>
            <person name="Alam I."/>
            <person name="El Dorry H."/>
            <person name="Siam R."/>
            <person name="Robertson A."/>
            <person name="Bajic V.B."/>
            <person name="Stingl U."/>
        </authorList>
    </citation>
    <scope>NUCLEOTIDE SEQUENCE [LARGE SCALE GENOMIC DNA]</scope>
    <source>
        <strain evidence="2 3">SSD-17B</strain>
    </source>
</reference>
<keyword evidence="2" id="KW-0540">Nuclease</keyword>
<comment type="caution">
    <text evidence="2">The sequence shown here is derived from an EMBL/GenBank/DDBJ whole genome shotgun (WGS) entry which is preliminary data.</text>
</comment>
<accession>U2FRE6</accession>
<name>U2FRE6_9MOLU</name>
<dbReference type="GO" id="GO:0003676">
    <property type="term" value="F:nucleic acid binding"/>
    <property type="evidence" value="ECO:0007669"/>
    <property type="project" value="InterPro"/>
</dbReference>
<dbReference type="InterPro" id="IPR051274">
    <property type="entry name" value="3-5_Exoribonuclease"/>
</dbReference>
<dbReference type="PANTHER" id="PTHR23044">
    <property type="entry name" value="3'-5' EXONUCLEASE ERI1-RELATED"/>
    <property type="match status" value="1"/>
</dbReference>
<keyword evidence="3" id="KW-1185">Reference proteome</keyword>
<dbReference type="SMART" id="SM00479">
    <property type="entry name" value="EXOIII"/>
    <property type="match status" value="1"/>
</dbReference>
<protein>
    <submittedName>
        <fullName evidence="2">3'-5' exonuclease KapD protein</fullName>
    </submittedName>
</protein>
<dbReference type="InterPro" id="IPR013520">
    <property type="entry name" value="Ribonucl_H"/>
</dbReference>
<proteinExistence type="predicted"/>
<dbReference type="GO" id="GO:0004527">
    <property type="term" value="F:exonuclease activity"/>
    <property type="evidence" value="ECO:0007669"/>
    <property type="project" value="UniProtKB-KW"/>
</dbReference>
<dbReference type="InterPro" id="IPR036397">
    <property type="entry name" value="RNaseH_sf"/>
</dbReference>
<evidence type="ECO:0000259" key="1">
    <source>
        <dbReference type="SMART" id="SM00479"/>
    </source>
</evidence>
<dbReference type="PANTHER" id="PTHR23044:SF61">
    <property type="entry name" value="3'-5' EXORIBONUCLEASE 1-RELATED"/>
    <property type="match status" value="1"/>
</dbReference>
<reference evidence="2 3" key="2">
    <citation type="journal article" date="2013" name="PLoS ONE">
        <title>INDIGO - INtegrated Data Warehouse of MIcrobial GenOmes with Examples from the Red Sea Extremophiles.</title>
        <authorList>
            <person name="Alam I."/>
            <person name="Antunes A."/>
            <person name="Kamau A.A."/>
            <person name="Ba Alawi W."/>
            <person name="Kalkatawi M."/>
            <person name="Stingl U."/>
            <person name="Bajic V.B."/>
        </authorList>
    </citation>
    <scope>NUCLEOTIDE SEQUENCE [LARGE SCALE GENOMIC DNA]</scope>
    <source>
        <strain evidence="2 3">SSD-17B</strain>
    </source>
</reference>
<dbReference type="FunCoup" id="U2FRE6">
    <property type="interactions" value="78"/>
</dbReference>
<dbReference type="eggNOG" id="COG5018">
    <property type="taxonomic scope" value="Bacteria"/>
</dbReference>
<keyword evidence="2" id="KW-0269">Exonuclease</keyword>
<keyword evidence="2" id="KW-0378">Hydrolase</keyword>
<dbReference type="Pfam" id="PF00929">
    <property type="entry name" value="RNase_T"/>
    <property type="match status" value="1"/>
</dbReference>